<dbReference type="eggNOG" id="KOG0008">
    <property type="taxonomic scope" value="Eukaryota"/>
</dbReference>
<evidence type="ECO:0000313" key="9">
    <source>
        <dbReference type="CGD" id="CAL0000167636"/>
    </source>
</evidence>
<evidence type="ECO:0000259" key="7">
    <source>
        <dbReference type="Pfam" id="PF12157"/>
    </source>
</evidence>
<dbReference type="EC" id="2.3.1.48" evidence="10"/>
<feature type="region of interest" description="Disordered" evidence="6">
    <location>
        <begin position="1014"/>
        <end position="1038"/>
    </location>
</feature>
<dbReference type="OrthoDB" id="5752at2759"/>
<protein>
    <submittedName>
        <fullName evidence="10">Transcription initiation factor TFIID subunit 1, putative</fullName>
        <ecNumber evidence="10">2.3.1.48</ecNumber>
    </submittedName>
</protein>
<evidence type="ECO:0000313" key="11">
    <source>
        <dbReference type="Proteomes" id="UP000002605"/>
    </source>
</evidence>
<dbReference type="AlphaFoldDB" id="B9W8A3"/>
<feature type="region of interest" description="Disordered" evidence="6">
    <location>
        <begin position="187"/>
        <end position="223"/>
    </location>
</feature>
<feature type="coiled-coil region" evidence="5">
    <location>
        <begin position="1094"/>
        <end position="1121"/>
    </location>
</feature>
<evidence type="ECO:0000256" key="1">
    <source>
        <dbReference type="ARBA" id="ARBA00004123"/>
    </source>
</evidence>
<comment type="subcellular location">
    <subcellularLocation>
        <location evidence="1">Nucleus</location>
    </subcellularLocation>
</comment>
<dbReference type="HOGENOM" id="CLU_000572_1_0_1"/>
<keyword evidence="11" id="KW-1185">Reference proteome</keyword>
<keyword evidence="10" id="KW-0808">Transferase</keyword>
<dbReference type="InterPro" id="IPR022591">
    <property type="entry name" value="TAF1_HAT_dom"/>
</dbReference>
<feature type="compositionally biased region" description="Basic and acidic residues" evidence="6">
    <location>
        <begin position="132"/>
        <end position="155"/>
    </location>
</feature>
<gene>
    <name evidence="9" type="ordered locus">Cd36_06650</name>
    <name evidence="10" type="ORF">CD36_06650</name>
</gene>
<keyword evidence="3" id="KW-0804">Transcription</keyword>
<evidence type="ECO:0000256" key="6">
    <source>
        <dbReference type="SAM" id="MobiDB-lite"/>
    </source>
</evidence>
<evidence type="ECO:0000256" key="2">
    <source>
        <dbReference type="ARBA" id="ARBA00023015"/>
    </source>
</evidence>
<dbReference type="KEGG" id="cdu:CD36_06650"/>
<feature type="domain" description="Zinc knuckle" evidence="8">
    <location>
        <begin position="1166"/>
        <end position="1189"/>
    </location>
</feature>
<dbReference type="InterPro" id="IPR040240">
    <property type="entry name" value="TAF1"/>
</dbReference>
<dbReference type="VEuPathDB" id="FungiDB:CD36_06650"/>
<dbReference type="GO" id="GO:0017025">
    <property type="term" value="F:TBP-class protein binding"/>
    <property type="evidence" value="ECO:0007669"/>
    <property type="project" value="InterPro"/>
</dbReference>
<feature type="region of interest" description="Disordered" evidence="6">
    <location>
        <begin position="822"/>
        <end position="895"/>
    </location>
</feature>
<dbReference type="GO" id="GO:0016251">
    <property type="term" value="F:RNA polymerase II general transcription initiation factor activity"/>
    <property type="evidence" value="ECO:0007669"/>
    <property type="project" value="InterPro"/>
</dbReference>
<evidence type="ECO:0000256" key="3">
    <source>
        <dbReference type="ARBA" id="ARBA00023163"/>
    </source>
</evidence>
<accession>B9W8A3</accession>
<dbReference type="EMBL" id="FM992688">
    <property type="protein sequence ID" value="CAX44957.1"/>
    <property type="molecule type" value="Genomic_DNA"/>
</dbReference>
<dbReference type="RefSeq" id="XP_002417324.1">
    <property type="nucleotide sequence ID" value="XM_002417279.1"/>
</dbReference>
<feature type="compositionally biased region" description="Low complexity" evidence="6">
    <location>
        <begin position="1017"/>
        <end position="1037"/>
    </location>
</feature>
<keyword evidence="5" id="KW-0175">Coiled coil</keyword>
<dbReference type="GO" id="GO:0003743">
    <property type="term" value="F:translation initiation factor activity"/>
    <property type="evidence" value="ECO:0007669"/>
    <property type="project" value="UniProtKB-KW"/>
</dbReference>
<keyword evidence="2" id="KW-0805">Transcription regulation</keyword>
<feature type="domain" description="Transcription initiation factor TFIID subunit 1 histone acetyltransferase" evidence="7">
    <location>
        <begin position="481"/>
        <end position="984"/>
    </location>
</feature>
<dbReference type="Pfam" id="PF12157">
    <property type="entry name" value="DUF3591"/>
    <property type="match status" value="1"/>
</dbReference>
<dbReference type="Pfam" id="PF15288">
    <property type="entry name" value="zf-CCHC_6"/>
    <property type="match status" value="1"/>
</dbReference>
<dbReference type="PANTHER" id="PTHR13900:SF0">
    <property type="entry name" value="TRANSCRIPTION INITIATION FACTOR TFIID SUBUNIT 1"/>
    <property type="match status" value="1"/>
</dbReference>
<evidence type="ECO:0000256" key="5">
    <source>
        <dbReference type="SAM" id="Coils"/>
    </source>
</evidence>
<dbReference type="CGD" id="CAL0000167636">
    <property type="gene designation" value="Cd36_06650"/>
</dbReference>
<dbReference type="Proteomes" id="UP000002605">
    <property type="component" value="Chromosome 1"/>
</dbReference>
<feature type="compositionally biased region" description="Basic and acidic residues" evidence="6">
    <location>
        <begin position="823"/>
        <end position="839"/>
    </location>
</feature>
<keyword evidence="10" id="KW-0012">Acyltransferase</keyword>
<organism evidence="10 11">
    <name type="scientific">Candida dubliniensis (strain CD36 / ATCC MYA-646 / CBS 7987 / NCPF 3949 / NRRL Y-17841)</name>
    <name type="common">Yeast</name>
    <dbReference type="NCBI Taxonomy" id="573826"/>
    <lineage>
        <taxon>Eukaryota</taxon>
        <taxon>Fungi</taxon>
        <taxon>Dikarya</taxon>
        <taxon>Ascomycota</taxon>
        <taxon>Saccharomycotina</taxon>
        <taxon>Pichiomycetes</taxon>
        <taxon>Debaryomycetaceae</taxon>
        <taxon>Candida/Lodderomyces clade</taxon>
        <taxon>Candida</taxon>
    </lineage>
</organism>
<dbReference type="GO" id="GO:0005669">
    <property type="term" value="C:transcription factor TFIID complex"/>
    <property type="evidence" value="ECO:0007669"/>
    <property type="project" value="InterPro"/>
</dbReference>
<feature type="compositionally biased region" description="Basic and acidic residues" evidence="6">
    <location>
        <begin position="849"/>
        <end position="891"/>
    </location>
</feature>
<keyword evidence="4" id="KW-0539">Nucleus</keyword>
<feature type="region of interest" description="Disordered" evidence="6">
    <location>
        <begin position="72"/>
        <end position="91"/>
    </location>
</feature>
<feature type="region of interest" description="Disordered" evidence="6">
    <location>
        <begin position="122"/>
        <end position="155"/>
    </location>
</feature>
<dbReference type="GO" id="GO:0004402">
    <property type="term" value="F:histone acetyltransferase activity"/>
    <property type="evidence" value="ECO:0007669"/>
    <property type="project" value="InterPro"/>
</dbReference>
<dbReference type="GeneID" id="8044864"/>
<dbReference type="GO" id="GO:0051123">
    <property type="term" value="P:RNA polymerase II preinitiation complex assembly"/>
    <property type="evidence" value="ECO:0007669"/>
    <property type="project" value="TreeGrafter"/>
</dbReference>
<evidence type="ECO:0000259" key="8">
    <source>
        <dbReference type="Pfam" id="PF15288"/>
    </source>
</evidence>
<reference evidence="10 11" key="1">
    <citation type="journal article" date="2009" name="Genome Res.">
        <title>Comparative genomics of the fungal pathogens Candida dubliniensis and Candida albicans.</title>
        <authorList>
            <person name="Jackson A.P."/>
            <person name="Gamble J.A."/>
            <person name="Yeomans T."/>
            <person name="Moran G.P."/>
            <person name="Saunders D."/>
            <person name="Harris D."/>
            <person name="Aslett M."/>
            <person name="Barrell J.F."/>
            <person name="Butler G."/>
            <person name="Citiulo F."/>
            <person name="Coleman D.C."/>
            <person name="de Groot P.W.J."/>
            <person name="Goodwin T.J."/>
            <person name="Quail M.A."/>
            <person name="McQuillan J."/>
            <person name="Munro C.A."/>
            <person name="Pain A."/>
            <person name="Poulter R.T."/>
            <person name="Rajandream M.A."/>
            <person name="Renauld H."/>
            <person name="Spiering M.J."/>
            <person name="Tivey A."/>
            <person name="Gow N.A.R."/>
            <person name="Barrell B."/>
            <person name="Sullivan D.J."/>
            <person name="Berriman M."/>
        </authorList>
    </citation>
    <scope>NUCLEOTIDE SEQUENCE [LARGE SCALE GENOMIC DNA]</scope>
    <source>
        <strain evidence="11">CD36 / ATCC MYA-646 / CBS 7987 / NCPF 3949 / NRRL Y-17841</strain>
    </source>
</reference>
<sequence length="1237" mass="140941">MIMPEVTHNPNGIEEDGDKAYNQYVNSTEIPDDQIIDSIFSERKTSHAEDAIDYEDIDELADEEDAIEDLPMDESINGSNSNDNNKDNDEFNRMLQEGQPELTNEEEMAAQAAAESQFDALFGNSNDFDSNIGHHDDMGGDSNENHHSSVNDHDGLFNNLGNGNHLLEDDDGLNDLGDLFYDHEEDSSVANTKKHKLDDDGNNNGKSAQENQQQKENKRQLKRQKLQKIVKQLEKEQMKRNIKYYFPTYSRHKPFNFHKFFSPNPQYYRYQRPAIAFSKNIKPLIPTKVNLEIEVDQKKIFKLRSADSATLSHEAKNVTNITQADLDFIKNLEIKRSSIDSFIKEIDYVKRDWTSSDKFDHYSKDLVLATTDWDDDAIINAGEDEYSIVKPINELLLDNPSDDCKLTGAKIDNDNSNNNYNQNNGNVLEEGEDDDIFNGQINLNELKLDMNDPNLLFVPSRKVDATKSVVPSTDKLLELKFNISNDQEYELLRKNYNTKQRSQLSNLNIEHSVPALRLQAPYYKVKLSTDETRSFHRPVFNVRPGTLVSFCKLKLRKRKKDKGKSLQQIFSKTGDLTVADTGNIIALEYSEQYPPILSNFGMGSKLINYYRKERPNDTSRPKAQIGETHILGVEDRSPFWNFGEVAPGDFVPTLYNNMVRAPIFKHDNKPTDFLLVKSQGAGSHQKFYLRGINFNFAVGNTFPVEVPAPHSRKVTNISKNRLKMVVFRVMNSIGMPRISVKDVSKHFPEHTDMQNRQRLKEFMEYQRQGDDQGYWKVRGLNDVIPGEEEIRAMITPEDSSLMDTMQYGQQVLDDNMMLFGEQSRQESSRNRKGDKREDSIVDETENGDDMNKDKEKEIEKEKEREEEKGKDKDKEKDKSEKEKAKKSKEQDTEIDVEEELAPWNLSRNFVIANQTKTMLQLNGEGDPTGIGLGFSMLRATQKNPFKPLFTPPPENVPKSNAAAHNQKLYEQEIKRIWYSQRSSLVDHGEGSDLKLQQIYNEYPPADHESYLKSKLEQIQQGQQTDSQSSSDQQQQNQVLRITRRVRDENGIVHRKVEFIHDPRLIRAYVKRKKQIEDELLKNADVDEILPTNDKELNKIRRKALEEKLANLEKRAKQSRAKKPPKDSIHAAAAAGATIIDANTVMLPDGSYVIGGKGIGKGKSRTRRCKNCGAYGHIRTNAKCPLYKKMVLGIDDGSAVPVDSTPAAGAGDGIGEITTSTAVALDTQRIEEQNSGEV</sequence>
<name>B9W8A3_CANDC</name>
<proteinExistence type="predicted"/>
<evidence type="ECO:0000256" key="4">
    <source>
        <dbReference type="ARBA" id="ARBA00023242"/>
    </source>
</evidence>
<evidence type="ECO:0000313" key="10">
    <source>
        <dbReference type="EMBL" id="CAX44957.1"/>
    </source>
</evidence>
<dbReference type="PANTHER" id="PTHR13900">
    <property type="entry name" value="TRANSCRIPTION INITIATION FACTOR TFIID"/>
    <property type="match status" value="1"/>
</dbReference>
<dbReference type="InterPro" id="IPR041670">
    <property type="entry name" value="Znf-CCHC_6"/>
</dbReference>